<dbReference type="EMBL" id="JBBPBN010000018">
    <property type="protein sequence ID" value="KAK9018804.1"/>
    <property type="molecule type" value="Genomic_DNA"/>
</dbReference>
<gene>
    <name evidence="1" type="ORF">V6N11_033851</name>
</gene>
<dbReference type="Proteomes" id="UP001396334">
    <property type="component" value="Unassembled WGS sequence"/>
</dbReference>
<name>A0ABR2S1H6_9ROSI</name>
<keyword evidence="2" id="KW-1185">Reference proteome</keyword>
<organism evidence="1 2">
    <name type="scientific">Hibiscus sabdariffa</name>
    <name type="common">roselle</name>
    <dbReference type="NCBI Taxonomy" id="183260"/>
    <lineage>
        <taxon>Eukaryota</taxon>
        <taxon>Viridiplantae</taxon>
        <taxon>Streptophyta</taxon>
        <taxon>Embryophyta</taxon>
        <taxon>Tracheophyta</taxon>
        <taxon>Spermatophyta</taxon>
        <taxon>Magnoliopsida</taxon>
        <taxon>eudicotyledons</taxon>
        <taxon>Gunneridae</taxon>
        <taxon>Pentapetalae</taxon>
        <taxon>rosids</taxon>
        <taxon>malvids</taxon>
        <taxon>Malvales</taxon>
        <taxon>Malvaceae</taxon>
        <taxon>Malvoideae</taxon>
        <taxon>Hibiscus</taxon>
    </lineage>
</organism>
<sequence>MMETSKALSVMARVVESLNRADKEIDVAFTQAIKEEVKRYKGKLWPERWSFKGLMLVSKRVSGESSPK</sequence>
<evidence type="ECO:0000313" key="2">
    <source>
        <dbReference type="Proteomes" id="UP001396334"/>
    </source>
</evidence>
<protein>
    <submittedName>
        <fullName evidence="1">Uncharacterized protein</fullName>
    </submittedName>
</protein>
<evidence type="ECO:0000313" key="1">
    <source>
        <dbReference type="EMBL" id="KAK9018804.1"/>
    </source>
</evidence>
<reference evidence="1 2" key="1">
    <citation type="journal article" date="2024" name="G3 (Bethesda)">
        <title>Genome assembly of Hibiscus sabdariffa L. provides insights into metabolisms of medicinal natural products.</title>
        <authorList>
            <person name="Kim T."/>
        </authorList>
    </citation>
    <scope>NUCLEOTIDE SEQUENCE [LARGE SCALE GENOMIC DNA]</scope>
    <source>
        <strain evidence="1">TK-2024</strain>
        <tissue evidence="1">Old leaves</tissue>
    </source>
</reference>
<accession>A0ABR2S1H6</accession>
<proteinExistence type="predicted"/>
<comment type="caution">
    <text evidence="1">The sequence shown here is derived from an EMBL/GenBank/DDBJ whole genome shotgun (WGS) entry which is preliminary data.</text>
</comment>